<comment type="subcellular location">
    <subcellularLocation>
        <location evidence="9">Cell membrane</location>
        <topology evidence="9">Single-pass membrane protein</topology>
    </subcellularLocation>
    <subcellularLocation>
        <location evidence="1">Membrane</location>
        <topology evidence="1">Single-pass membrane protein</topology>
    </subcellularLocation>
</comment>
<gene>
    <name evidence="9 11" type="primary">tatB</name>
    <name evidence="11" type="ORF">D1012_07950</name>
</gene>
<feature type="compositionally biased region" description="Basic and acidic residues" evidence="10">
    <location>
        <begin position="194"/>
        <end position="204"/>
    </location>
</feature>
<feature type="region of interest" description="Disordered" evidence="10">
    <location>
        <begin position="90"/>
        <end position="204"/>
    </location>
</feature>
<comment type="subunit">
    <text evidence="9">The Tat system comprises two distinct complexes: a TatABC complex, containing multiple copies of TatA, TatB and TatC subunits, and a separate TatA complex, containing only TatA subunits. Substrates initially bind to the TatABC complex, which probably triggers association of the separate TatA complex to form the active translocon.</text>
</comment>
<dbReference type="HAMAP" id="MF_00237">
    <property type="entry name" value="TatB"/>
    <property type="match status" value="1"/>
</dbReference>
<evidence type="ECO:0000313" key="12">
    <source>
        <dbReference type="Proteomes" id="UP000284547"/>
    </source>
</evidence>
<keyword evidence="8 9" id="KW-0472">Membrane</keyword>
<keyword evidence="7 9" id="KW-0811">Translocation</keyword>
<keyword evidence="2 9" id="KW-0813">Transport</keyword>
<evidence type="ECO:0000256" key="3">
    <source>
        <dbReference type="ARBA" id="ARBA00022475"/>
    </source>
</evidence>
<dbReference type="NCBIfam" id="TIGR01410">
    <property type="entry name" value="tatB"/>
    <property type="match status" value="1"/>
</dbReference>
<evidence type="ECO:0000256" key="8">
    <source>
        <dbReference type="ARBA" id="ARBA00023136"/>
    </source>
</evidence>
<dbReference type="PANTHER" id="PTHR33162:SF1">
    <property type="entry name" value="SEC-INDEPENDENT PROTEIN TRANSLOCASE PROTEIN TATA, CHLOROPLASTIC"/>
    <property type="match status" value="1"/>
</dbReference>
<evidence type="ECO:0000256" key="2">
    <source>
        <dbReference type="ARBA" id="ARBA00022448"/>
    </source>
</evidence>
<dbReference type="GO" id="GO:0033281">
    <property type="term" value="C:TAT protein transport complex"/>
    <property type="evidence" value="ECO:0007669"/>
    <property type="project" value="UniProtKB-UniRule"/>
</dbReference>
<sequence length="204" mass="21382">MFDFGMSELLVIGIVALIVIGPKDLPELFRSLGRFTAKMRGMAREFSRAMEAAADEAGVKDVAKDLKNVTSAKSMGLEAVREATSKFEKWDPLKNAARPTAKAQPDAAPVAAPAPTPELQPDPQATPPADPAPVAAPKPPMGPATQALTEAKAARQAIVKEAAAKLKKSTPTPDASTAADTAAKPKKPRTPRKPKSDQTPKADA</sequence>
<dbReference type="Gene3D" id="1.20.5.3310">
    <property type="match status" value="1"/>
</dbReference>
<dbReference type="GO" id="GO:0043953">
    <property type="term" value="P:protein transport by the Tat complex"/>
    <property type="evidence" value="ECO:0007669"/>
    <property type="project" value="UniProtKB-UniRule"/>
</dbReference>
<keyword evidence="3 9" id="KW-1003">Cell membrane</keyword>
<evidence type="ECO:0000256" key="6">
    <source>
        <dbReference type="ARBA" id="ARBA00022989"/>
    </source>
</evidence>
<keyword evidence="5 9" id="KW-0653">Protein transport</keyword>
<evidence type="ECO:0000256" key="1">
    <source>
        <dbReference type="ARBA" id="ARBA00004167"/>
    </source>
</evidence>
<feature type="compositionally biased region" description="Low complexity" evidence="10">
    <location>
        <begin position="101"/>
        <end position="111"/>
    </location>
</feature>
<proteinExistence type="inferred from homology"/>
<evidence type="ECO:0000256" key="9">
    <source>
        <dbReference type="HAMAP-Rule" id="MF_00237"/>
    </source>
</evidence>
<dbReference type="EMBL" id="QWEY01000003">
    <property type="protein sequence ID" value="RGP37821.1"/>
    <property type="molecule type" value="Genomic_DNA"/>
</dbReference>
<accession>A0A411Z432</accession>
<protein>
    <recommendedName>
        <fullName evidence="9">Sec-independent protein translocase protein TatB</fullName>
    </recommendedName>
</protein>
<dbReference type="Pfam" id="PF02416">
    <property type="entry name" value="TatA_B_E"/>
    <property type="match status" value="1"/>
</dbReference>
<dbReference type="PANTHER" id="PTHR33162">
    <property type="entry name" value="SEC-INDEPENDENT PROTEIN TRANSLOCASE PROTEIN TATA, CHLOROPLASTIC"/>
    <property type="match status" value="1"/>
</dbReference>
<evidence type="ECO:0000313" key="11">
    <source>
        <dbReference type="EMBL" id="RGP37821.1"/>
    </source>
</evidence>
<dbReference type="InterPro" id="IPR003369">
    <property type="entry name" value="TatA/B/E"/>
</dbReference>
<dbReference type="InterPro" id="IPR018448">
    <property type="entry name" value="TatB"/>
</dbReference>
<comment type="caution">
    <text evidence="11">The sequence shown here is derived from an EMBL/GenBank/DDBJ whole genome shotgun (WGS) entry which is preliminary data.</text>
</comment>
<dbReference type="Proteomes" id="UP000284547">
    <property type="component" value="Unassembled WGS sequence"/>
</dbReference>
<keyword evidence="6 9" id="KW-1133">Transmembrane helix</keyword>
<feature type="compositionally biased region" description="Pro residues" evidence="10">
    <location>
        <begin position="112"/>
        <end position="142"/>
    </location>
</feature>
<dbReference type="OrthoDB" id="7206969at2"/>
<organism evidence="11 12">
    <name type="scientific">Pseudotabrizicola alkalilacus</name>
    <dbReference type="NCBI Taxonomy" id="2305252"/>
    <lineage>
        <taxon>Bacteria</taxon>
        <taxon>Pseudomonadati</taxon>
        <taxon>Pseudomonadota</taxon>
        <taxon>Alphaproteobacteria</taxon>
        <taxon>Rhodobacterales</taxon>
        <taxon>Paracoccaceae</taxon>
        <taxon>Pseudotabrizicola</taxon>
    </lineage>
</organism>
<dbReference type="RefSeq" id="WP_118150843.1">
    <property type="nucleotide sequence ID" value="NZ_QWEY01000003.1"/>
</dbReference>
<name>A0A411Z432_9RHOB</name>
<dbReference type="PRINTS" id="PR01506">
    <property type="entry name" value="TATBPROTEIN"/>
</dbReference>
<comment type="similarity">
    <text evidence="9">Belongs to the TatB family.</text>
</comment>
<feature type="compositionally biased region" description="Basic residues" evidence="10">
    <location>
        <begin position="184"/>
        <end position="193"/>
    </location>
</feature>
<evidence type="ECO:0000256" key="7">
    <source>
        <dbReference type="ARBA" id="ARBA00023010"/>
    </source>
</evidence>
<comment type="function">
    <text evidence="9">Part of the twin-arginine translocation (Tat) system that transports large folded proteins containing a characteristic twin-arginine motif in their signal peptide across membranes. Together with TatC, TatB is part of a receptor directly interacting with Tat signal peptides. TatB may form an oligomeric binding site that transiently accommodates folded Tat precursor proteins before their translocation.</text>
</comment>
<keyword evidence="12" id="KW-1185">Reference proteome</keyword>
<dbReference type="AlphaFoldDB" id="A0A411Z432"/>
<keyword evidence="4 9" id="KW-0812">Transmembrane</keyword>
<feature type="compositionally biased region" description="Low complexity" evidence="10">
    <location>
        <begin position="169"/>
        <end position="182"/>
    </location>
</feature>
<evidence type="ECO:0000256" key="5">
    <source>
        <dbReference type="ARBA" id="ARBA00022927"/>
    </source>
</evidence>
<dbReference type="GO" id="GO:0008320">
    <property type="term" value="F:protein transmembrane transporter activity"/>
    <property type="evidence" value="ECO:0007669"/>
    <property type="project" value="UniProtKB-UniRule"/>
</dbReference>
<evidence type="ECO:0000256" key="4">
    <source>
        <dbReference type="ARBA" id="ARBA00022692"/>
    </source>
</evidence>
<evidence type="ECO:0000256" key="10">
    <source>
        <dbReference type="SAM" id="MobiDB-lite"/>
    </source>
</evidence>
<reference evidence="11 12" key="1">
    <citation type="submission" date="2018-08" db="EMBL/GenBank/DDBJ databases">
        <title>Flavobacterium tibetense sp. nov., isolated from a wetland YonghuCo on Tibetan Plateau.</title>
        <authorList>
            <person name="Phurbu D."/>
            <person name="Lu H."/>
            <person name="Xing P."/>
        </authorList>
    </citation>
    <scope>NUCLEOTIDE SEQUENCE [LARGE SCALE GENOMIC DNA]</scope>
    <source>
        <strain evidence="11 12">DJC</strain>
    </source>
</reference>